<protein>
    <recommendedName>
        <fullName evidence="3">Secreted protein</fullName>
    </recommendedName>
</protein>
<keyword evidence="2" id="KW-1185">Reference proteome</keyword>
<dbReference type="EMBL" id="MU069894">
    <property type="protein sequence ID" value="KAF5832157.1"/>
    <property type="molecule type" value="Genomic_DNA"/>
</dbReference>
<evidence type="ECO:0000313" key="2">
    <source>
        <dbReference type="Proteomes" id="UP000815325"/>
    </source>
</evidence>
<evidence type="ECO:0008006" key="3">
    <source>
        <dbReference type="Google" id="ProtNLM"/>
    </source>
</evidence>
<accession>A0ABQ7GC30</accession>
<name>A0ABQ7GC30_DUNSA</name>
<gene>
    <name evidence="1" type="ORF">DUNSADRAFT_12058</name>
</gene>
<evidence type="ECO:0000313" key="1">
    <source>
        <dbReference type="EMBL" id="KAF5832157.1"/>
    </source>
</evidence>
<dbReference type="Proteomes" id="UP000815325">
    <property type="component" value="Unassembled WGS sequence"/>
</dbReference>
<comment type="caution">
    <text evidence="1">The sequence shown here is derived from an EMBL/GenBank/DDBJ whole genome shotgun (WGS) entry which is preliminary data.</text>
</comment>
<proteinExistence type="predicted"/>
<reference evidence="1" key="1">
    <citation type="submission" date="2017-08" db="EMBL/GenBank/DDBJ databases">
        <authorList>
            <person name="Polle J.E."/>
            <person name="Barry K."/>
            <person name="Cushman J."/>
            <person name="Schmutz J."/>
            <person name="Tran D."/>
            <person name="Hathwaick L.T."/>
            <person name="Yim W.C."/>
            <person name="Jenkins J."/>
            <person name="Mckie-Krisberg Z.M."/>
            <person name="Prochnik S."/>
            <person name="Lindquist E."/>
            <person name="Dockter R.B."/>
            <person name="Adam C."/>
            <person name="Molina H."/>
            <person name="Bunkerborg J."/>
            <person name="Jin E."/>
            <person name="Buchheim M."/>
            <person name="Magnuson J."/>
        </authorList>
    </citation>
    <scope>NUCLEOTIDE SEQUENCE</scope>
    <source>
        <strain evidence="1">CCAP 19/18</strain>
    </source>
</reference>
<sequence>MKTFFLCEVHVLCCPFSLAPLFSLNNSTRVTVFLQGSISIYMLLMLKYGDKIGSCSVAMQLKLFMMCVEEHSACLVSWFLRSVRDHFQKGSVCGRSAK</sequence>
<organism evidence="1 2">
    <name type="scientific">Dunaliella salina</name>
    <name type="common">Green alga</name>
    <name type="synonym">Protococcus salinus</name>
    <dbReference type="NCBI Taxonomy" id="3046"/>
    <lineage>
        <taxon>Eukaryota</taxon>
        <taxon>Viridiplantae</taxon>
        <taxon>Chlorophyta</taxon>
        <taxon>core chlorophytes</taxon>
        <taxon>Chlorophyceae</taxon>
        <taxon>CS clade</taxon>
        <taxon>Chlamydomonadales</taxon>
        <taxon>Dunaliellaceae</taxon>
        <taxon>Dunaliella</taxon>
    </lineage>
</organism>